<sequence>MKTSTSLKAFRKLFEHATTGSEGTLSVSEAKKILRQYGEHHGQFHSTDVKKLLEKRAQKNEVVTFEDCLYALHKLREPAPLNHGKKHHTAHHHTVHKKHHGKHSKKE</sequence>
<evidence type="ECO:0000256" key="1">
    <source>
        <dbReference type="SAM" id="MobiDB-lite"/>
    </source>
</evidence>
<evidence type="ECO:0000313" key="3">
    <source>
        <dbReference type="WBParaSite" id="L893_g11197.t1"/>
    </source>
</evidence>
<feature type="compositionally biased region" description="Basic residues" evidence="1">
    <location>
        <begin position="83"/>
        <end position="107"/>
    </location>
</feature>
<feature type="region of interest" description="Disordered" evidence="1">
    <location>
        <begin position="79"/>
        <end position="107"/>
    </location>
</feature>
<keyword evidence="2" id="KW-1185">Reference proteome</keyword>
<organism evidence="2 3">
    <name type="scientific">Steinernema glaseri</name>
    <dbReference type="NCBI Taxonomy" id="37863"/>
    <lineage>
        <taxon>Eukaryota</taxon>
        <taxon>Metazoa</taxon>
        <taxon>Ecdysozoa</taxon>
        <taxon>Nematoda</taxon>
        <taxon>Chromadorea</taxon>
        <taxon>Rhabditida</taxon>
        <taxon>Tylenchina</taxon>
        <taxon>Panagrolaimomorpha</taxon>
        <taxon>Strongyloidoidea</taxon>
        <taxon>Steinernematidae</taxon>
        <taxon>Steinernema</taxon>
    </lineage>
</organism>
<accession>A0A1I7XZI3</accession>
<proteinExistence type="predicted"/>
<name>A0A1I7XZI3_9BILA</name>
<dbReference type="WBParaSite" id="L893_g11197.t1">
    <property type="protein sequence ID" value="L893_g11197.t1"/>
    <property type="gene ID" value="L893_g11197"/>
</dbReference>
<dbReference type="AlphaFoldDB" id="A0A1I7XZI3"/>
<evidence type="ECO:0000313" key="2">
    <source>
        <dbReference type="Proteomes" id="UP000095287"/>
    </source>
</evidence>
<dbReference type="Proteomes" id="UP000095287">
    <property type="component" value="Unplaced"/>
</dbReference>
<dbReference type="SUPFAM" id="SSF47473">
    <property type="entry name" value="EF-hand"/>
    <property type="match status" value="1"/>
</dbReference>
<dbReference type="Gene3D" id="1.10.238.10">
    <property type="entry name" value="EF-hand"/>
    <property type="match status" value="1"/>
</dbReference>
<protein>
    <submittedName>
        <fullName evidence="3">Mitochondrial zinc maintenance protein 1, mitochondrial</fullName>
    </submittedName>
</protein>
<reference evidence="3" key="1">
    <citation type="submission" date="2016-11" db="UniProtKB">
        <authorList>
            <consortium name="WormBaseParasite"/>
        </authorList>
    </citation>
    <scope>IDENTIFICATION</scope>
</reference>
<dbReference type="InterPro" id="IPR011992">
    <property type="entry name" value="EF-hand-dom_pair"/>
</dbReference>